<proteinExistence type="predicted"/>
<name>A0A160G5G1_9VIRU</name>
<accession>A0A160G5G1</accession>
<evidence type="ECO:0000313" key="1">
    <source>
        <dbReference type="EMBL" id="ANB82424.1"/>
    </source>
</evidence>
<dbReference type="EMBL" id="KU203353">
    <property type="protein sequence ID" value="ANB82424.1"/>
    <property type="molecule type" value="Genomic_DNA"/>
</dbReference>
<organism evidence="1">
    <name type="scientific">Porcine serum-associated circular virus</name>
    <dbReference type="NCBI Taxonomy" id="1891204"/>
    <lineage>
        <taxon>Viruses</taxon>
    </lineage>
</organism>
<protein>
    <submittedName>
        <fullName evidence="1">Uncharacterized protein</fullName>
    </submittedName>
</protein>
<sequence length="118" mass="13665">MGWSNISKTDSVESKSNIIIKVSFKDTSKLKVPFARLRRNFTAISVSFKQSTKFLSPLIFITYSVRVEHITIDPDCRIYPFTSHSITHGEGGSLLRYRVLVRLPYSFITLYYILTFDF</sequence>
<reference evidence="1" key="1">
    <citation type="submission" date="2015-11" db="EMBL/GenBank/DDBJ databases">
        <title>Characterization of a complete genome of a circular single-stranded DNA virus from swine sera in South Brazil.</title>
        <authorList>
            <person name="Cerva C."/>
            <person name="Varela A.P.M."/>
            <person name="Cibulski S.P."/>
            <person name="Teixeira T.F."/>
            <person name="Lima D.A."/>
            <person name="Finkler F."/>
            <person name="Loiko M.R."/>
            <person name="Mayer F.Q."/>
            <person name="Roehe P.M."/>
        </authorList>
    </citation>
    <scope>NUCLEOTIDE SEQUENCE</scope>
    <source>
        <strain evidence="1">BR3</strain>
    </source>
</reference>